<name>A0A372NQI1_9SPHI</name>
<proteinExistence type="predicted"/>
<dbReference type="Proteomes" id="UP000264217">
    <property type="component" value="Unassembled WGS sequence"/>
</dbReference>
<sequence>MVKIKEGYVMSAKEKAEYERVNALPRKKEGFAAYYFKPQTKYPPRIYVFMHSEIWCDRNRRPMGLFYAFPFLTRPMNREKIEYHHFNTRLCYHQYEDWDKLLFAERQEADQLDLENPGTGSSFLEKLNSFRTKYRLNANKVLKSLTDEELLIRSLFDNGHQMDAAQISRMLCEDHKGPKRLPVIIMLRQLYKNAGLPPEQRTVITEELLSRKVKVSIDRTRRNLVRRVYHGNKLFALEEIRESYPGYTEIQLLADLRIPKSKNRKIKKQPYTDLRRCQLQKLAAKIARGGLDAKEYHTICCRIVMLQQAHDCRVPIPLTVTLDKMTEIYSFSWKTRESVVKSFVNLANTGGMTHDILKARHQEMVSSNYSY</sequence>
<organism evidence="1 2">
    <name type="scientific">Mucilaginibacter conchicola</name>
    <dbReference type="NCBI Taxonomy" id="2303333"/>
    <lineage>
        <taxon>Bacteria</taxon>
        <taxon>Pseudomonadati</taxon>
        <taxon>Bacteroidota</taxon>
        <taxon>Sphingobacteriia</taxon>
        <taxon>Sphingobacteriales</taxon>
        <taxon>Sphingobacteriaceae</taxon>
        <taxon>Mucilaginibacter</taxon>
    </lineage>
</organism>
<dbReference type="OrthoDB" id="788836at2"/>
<reference evidence="1 2" key="1">
    <citation type="submission" date="2018-08" db="EMBL/GenBank/DDBJ databases">
        <title>Mucilaginibacter sp. MYSH2.</title>
        <authorList>
            <person name="Seo T."/>
        </authorList>
    </citation>
    <scope>NUCLEOTIDE SEQUENCE [LARGE SCALE GENOMIC DNA]</scope>
    <source>
        <strain evidence="1 2">MYSH2</strain>
    </source>
</reference>
<protein>
    <submittedName>
        <fullName evidence="1">Uncharacterized protein</fullName>
    </submittedName>
</protein>
<gene>
    <name evidence="1" type="ORF">D0C36_19445</name>
</gene>
<accession>A0A372NQI1</accession>
<comment type="caution">
    <text evidence="1">The sequence shown here is derived from an EMBL/GenBank/DDBJ whole genome shotgun (WGS) entry which is preliminary data.</text>
</comment>
<evidence type="ECO:0000313" key="1">
    <source>
        <dbReference type="EMBL" id="RFZ91118.1"/>
    </source>
</evidence>
<dbReference type="EMBL" id="QWDC01000003">
    <property type="protein sequence ID" value="RFZ91118.1"/>
    <property type="molecule type" value="Genomic_DNA"/>
</dbReference>
<dbReference type="RefSeq" id="WP_117393321.1">
    <property type="nucleotide sequence ID" value="NZ_QWDC01000003.1"/>
</dbReference>
<keyword evidence="2" id="KW-1185">Reference proteome</keyword>
<evidence type="ECO:0000313" key="2">
    <source>
        <dbReference type="Proteomes" id="UP000264217"/>
    </source>
</evidence>
<dbReference type="AlphaFoldDB" id="A0A372NQI1"/>